<accession>A0ACB8AJ13</accession>
<proteinExistence type="predicted"/>
<dbReference type="Proteomes" id="UP000790377">
    <property type="component" value="Unassembled WGS sequence"/>
</dbReference>
<comment type="caution">
    <text evidence="1">The sequence shown here is derived from an EMBL/GenBank/DDBJ whole genome shotgun (WGS) entry which is preliminary data.</text>
</comment>
<dbReference type="EMBL" id="MU267641">
    <property type="protein sequence ID" value="KAH7912904.1"/>
    <property type="molecule type" value="Genomic_DNA"/>
</dbReference>
<evidence type="ECO:0000313" key="1">
    <source>
        <dbReference type="EMBL" id="KAH7912904.1"/>
    </source>
</evidence>
<reference evidence="1" key="1">
    <citation type="journal article" date="2021" name="New Phytol.">
        <title>Evolutionary innovations through gain and loss of genes in the ectomycorrhizal Boletales.</title>
        <authorList>
            <person name="Wu G."/>
            <person name="Miyauchi S."/>
            <person name="Morin E."/>
            <person name="Kuo A."/>
            <person name="Drula E."/>
            <person name="Varga T."/>
            <person name="Kohler A."/>
            <person name="Feng B."/>
            <person name="Cao Y."/>
            <person name="Lipzen A."/>
            <person name="Daum C."/>
            <person name="Hundley H."/>
            <person name="Pangilinan J."/>
            <person name="Johnson J."/>
            <person name="Barry K."/>
            <person name="LaButti K."/>
            <person name="Ng V."/>
            <person name="Ahrendt S."/>
            <person name="Min B."/>
            <person name="Choi I.G."/>
            <person name="Park H."/>
            <person name="Plett J.M."/>
            <person name="Magnuson J."/>
            <person name="Spatafora J.W."/>
            <person name="Nagy L.G."/>
            <person name="Henrissat B."/>
            <person name="Grigoriev I.V."/>
            <person name="Yang Z.L."/>
            <person name="Xu J."/>
            <person name="Martin F.M."/>
        </authorList>
    </citation>
    <scope>NUCLEOTIDE SEQUENCE</scope>
    <source>
        <strain evidence="1">ATCC 28755</strain>
    </source>
</reference>
<protein>
    <submittedName>
        <fullName evidence="1">Uncharacterized protein</fullName>
    </submittedName>
</protein>
<sequence length="371" mass="41386">MVDRISPVGSKTTLITVCLDELESLGVFGLCLLALTILYYVCATRFPTVKQRSWILTLTSSATMSAVSLPLLARYVSSRDPRNLPVSSYWTIVASRFFQAYLVGDLTMGCRHYRSQINLLTGWIHHTVYIFIVEYAIRMDWSHIFCLCAVMEIPTFILALGTLYPILRADVLFATSFFATRITLHIALCISFFTDRSVSSGSSAPAIILGCIFPLHAFWFYGCLKAFVKRAQARRTPQVIKLQIVPEMRNSSIGVASGGQVAPAPVIASSLSASRYWRFQRRRGDFGIAMRKFGWDLERTGAKAASRVREMRHRLRAALPAQASVDDYAYVGLERRGQLQVPTSKLSDAMAGAHLGDLQDPVNARCRNPPE</sequence>
<organism evidence="1 2">
    <name type="scientific">Hygrophoropsis aurantiaca</name>
    <dbReference type="NCBI Taxonomy" id="72124"/>
    <lineage>
        <taxon>Eukaryota</taxon>
        <taxon>Fungi</taxon>
        <taxon>Dikarya</taxon>
        <taxon>Basidiomycota</taxon>
        <taxon>Agaricomycotina</taxon>
        <taxon>Agaricomycetes</taxon>
        <taxon>Agaricomycetidae</taxon>
        <taxon>Boletales</taxon>
        <taxon>Coniophorineae</taxon>
        <taxon>Hygrophoropsidaceae</taxon>
        <taxon>Hygrophoropsis</taxon>
    </lineage>
</organism>
<name>A0ACB8AJ13_9AGAM</name>
<evidence type="ECO:0000313" key="2">
    <source>
        <dbReference type="Proteomes" id="UP000790377"/>
    </source>
</evidence>
<keyword evidence="2" id="KW-1185">Reference proteome</keyword>
<gene>
    <name evidence="1" type="ORF">BJ138DRAFT_1060189</name>
</gene>